<accession>A0A853F309</accession>
<dbReference type="Pfam" id="PF13205">
    <property type="entry name" value="Big_5"/>
    <property type="match status" value="1"/>
</dbReference>
<sequence length="997" mass="103624">MPGQTKYFISNTNGFFVNWYSDITGLESHGQALKASGNGGDDAVYVGQGTKVDATGLTSTGGNDSIYLTGTFNNYEQTLDGNTYTFKRTVNINGTEYQEEVSFIASNGDRVYFADGFVKIDITGNDGLLNLNTGAFKRIESTDIDNSESTPGLGIGLRITDDKSDTAKVGEVITYTFTFDEAVTDFDINDITVTGGTKGTFTSVNGSESVYTLELTPPANSKGIISLTVAVDAATSKVNTALKSVAASNNQSFDTQAPTLIISDDKADTLTLKTGDTITYTFTFSEAVTGFDKSVINISNGAIKTGTDLIASTTPADAGKVYTLTVVPSSDLDVGSNLTVSVSANPAITDSVGNAYSTAAANNEQAIDTKAPVAILSGNMTPNANLTMTFLEAVTINTAGSIVIYDKANPSTLITIDIANQVSLDSTKKIITINPGSDLIVNKNYYVKIDAGTFEDTAGNDYEGIDSNSGWGFLVSSFTTTAQWVDASGNSVSDNGINASESSTLAIQGTLTNSGGATGVVISAITFKAASGTANDKVVDTSNLPTFASANGTEWTLANSKIPALVSGETYTIEINLSSAGGGTSTGGNATPVLIDTIAPTITDWAVNSPTDGQSGFKVGDVIELTMTTNEALSLSNATSSKVTIGNKEFTLDTGKGAAKAGASADELKQLFFTYTVKVDDSINKADFEITNASAITLTGVTDVAGNIVATTGTYPIELDRNVDGVVPTIGDITLNWGDILNAIEDNSNGTVTVATTGVENNQEVSLVINQKTYTGTVTSNSATITVAATDLQALTHGQTYSYKVNIKDTAGNPAIEKIGDFKVDTVAPTLTITDNEDATTKAGEEIIFTFTFNEVVTEFTKEDIVITNGTIKGGADLVLVTTGVNANKAYTLIVVPNTDTQGNLEVSVAADKFVDIAGNRNMVAANDIQVIDTLAPNALTATALISAESNDVVVDNTAPILTTQASAELGETSDLILDFNEDIQAGSTGVLLLKVG</sequence>
<dbReference type="InterPro" id="IPR013783">
    <property type="entry name" value="Ig-like_fold"/>
</dbReference>
<feature type="domain" description="Bacterial Ig-like" evidence="3">
    <location>
        <begin position="165"/>
        <end position="239"/>
    </location>
</feature>
<evidence type="ECO:0000313" key="5">
    <source>
        <dbReference type="Proteomes" id="UP000568751"/>
    </source>
</evidence>
<name>A0A853F309_9GAMM</name>
<dbReference type="PANTHER" id="PTHR34677">
    <property type="match status" value="1"/>
</dbReference>
<dbReference type="InterPro" id="IPR044048">
    <property type="entry name" value="Big_12"/>
</dbReference>
<dbReference type="PANTHER" id="PTHR34677:SF3">
    <property type="entry name" value="BACTERIAL IG-LIKE DOMAIN-CONTAINING PROTEIN"/>
    <property type="match status" value="1"/>
</dbReference>
<evidence type="ECO:0000313" key="4">
    <source>
        <dbReference type="EMBL" id="NYT27926.1"/>
    </source>
</evidence>
<dbReference type="Gene3D" id="2.60.40.10">
    <property type="entry name" value="Immunoglobulins"/>
    <property type="match status" value="1"/>
</dbReference>
<keyword evidence="1" id="KW-0732">Signal</keyword>
<evidence type="ECO:0000256" key="1">
    <source>
        <dbReference type="ARBA" id="ARBA00022729"/>
    </source>
</evidence>
<feature type="domain" description="Bacterial Ig-like" evidence="3">
    <location>
        <begin position="254"/>
        <end position="364"/>
    </location>
</feature>
<dbReference type="AlphaFoldDB" id="A0A853F309"/>
<proteinExistence type="predicted"/>
<dbReference type="EMBL" id="JACCHT010000002">
    <property type="protein sequence ID" value="NYT27926.1"/>
    <property type="molecule type" value="Genomic_DNA"/>
</dbReference>
<reference evidence="4 5" key="1">
    <citation type="submission" date="2020-05" db="EMBL/GenBank/DDBJ databases">
        <title>Horizontal transmission and recombination maintain forever young bacterial symbiont genomes.</title>
        <authorList>
            <person name="Russell S.L."/>
            <person name="Pepper-Tunick E."/>
            <person name="Svedberg J."/>
            <person name="Byrne A."/>
            <person name="Ruelas Castillo J."/>
            <person name="Vollmers C."/>
            <person name="Beinart R.A."/>
            <person name="Corbett-Detig R."/>
        </authorList>
    </citation>
    <scope>NUCLEOTIDE SEQUENCE [LARGE SCALE GENOMIC DNA]</scope>
    <source>
        <strain evidence="4">455</strain>
    </source>
</reference>
<organism evidence="4 5">
    <name type="scientific">Candidatus Thiodubiliella endoseptemdiera</name>
    <dbReference type="NCBI Taxonomy" id="2738886"/>
    <lineage>
        <taxon>Bacteria</taxon>
        <taxon>Pseudomonadati</taxon>
        <taxon>Pseudomonadota</taxon>
        <taxon>Gammaproteobacteria</taxon>
        <taxon>Candidatus Pseudothioglobaceae</taxon>
        <taxon>Candidatus Thiodubiliella</taxon>
    </lineage>
</organism>
<feature type="domain" description="Bacterial Ig-like" evidence="3">
    <location>
        <begin position="825"/>
        <end position="927"/>
    </location>
</feature>
<comment type="caution">
    <text evidence="4">The sequence shown here is derived from an EMBL/GenBank/DDBJ whole genome shotgun (WGS) entry which is preliminary data.</text>
</comment>
<protein>
    <submittedName>
        <fullName evidence="4">Ig-like domain-containing protein</fullName>
    </submittedName>
</protein>
<evidence type="ECO:0000259" key="3">
    <source>
        <dbReference type="Pfam" id="PF19078"/>
    </source>
</evidence>
<gene>
    <name evidence="4" type="ORF">H0A76_08535</name>
</gene>
<feature type="domain" description="SbsA Ig-like" evidence="2">
    <location>
        <begin position="377"/>
        <end position="480"/>
    </location>
</feature>
<dbReference type="InterPro" id="IPR032812">
    <property type="entry name" value="SbsA_Ig"/>
</dbReference>
<evidence type="ECO:0000259" key="2">
    <source>
        <dbReference type="Pfam" id="PF13205"/>
    </source>
</evidence>
<dbReference type="Proteomes" id="UP000568751">
    <property type="component" value="Unassembled WGS sequence"/>
</dbReference>
<dbReference type="Pfam" id="PF19078">
    <property type="entry name" value="Big_12"/>
    <property type="match status" value="3"/>
</dbReference>